<name>A0A330WB55_KLEPN</name>
<gene>
    <name evidence="1" type="ORF">G4V31_19650</name>
    <name evidence="2" type="ORF">NCTC9140_00236</name>
</gene>
<dbReference type="Pfam" id="PF24806">
    <property type="entry name" value="DUF7706"/>
    <property type="match status" value="1"/>
</dbReference>
<proteinExistence type="predicted"/>
<dbReference type="Proteomes" id="UP000479475">
    <property type="component" value="Unassembled WGS sequence"/>
</dbReference>
<reference evidence="2 3" key="1">
    <citation type="submission" date="2018-06" db="EMBL/GenBank/DDBJ databases">
        <authorList>
            <consortium name="Pathogen Informatics"/>
            <person name="Doyle S."/>
        </authorList>
    </citation>
    <scope>NUCLEOTIDE SEQUENCE [LARGE SCALE GENOMIC DNA]</scope>
    <source>
        <strain evidence="2 3">NCTC9140</strain>
    </source>
</reference>
<dbReference type="AlphaFoldDB" id="A0A330WB55"/>
<evidence type="ECO:0000313" key="2">
    <source>
        <dbReference type="EMBL" id="STS78602.1"/>
    </source>
</evidence>
<accession>A0A330WB55</accession>
<evidence type="ECO:0000313" key="3">
    <source>
        <dbReference type="Proteomes" id="UP000254938"/>
    </source>
</evidence>
<evidence type="ECO:0000313" key="4">
    <source>
        <dbReference type="Proteomes" id="UP000479475"/>
    </source>
</evidence>
<dbReference type="EMBL" id="JAAKYD010000019">
    <property type="protein sequence ID" value="NGN74334.1"/>
    <property type="molecule type" value="Genomic_DNA"/>
</dbReference>
<sequence>MLDTLDNLQLSKEEALALAQLVKRLTWTDMRGCAVDDDEAYTISDAVAKLQKSLAEAGFAPR</sequence>
<dbReference type="RefSeq" id="WP_032439735.1">
    <property type="nucleotide sequence ID" value="NZ_BIKQ01000008.1"/>
</dbReference>
<evidence type="ECO:0000313" key="1">
    <source>
        <dbReference type="EMBL" id="NGN74334.1"/>
    </source>
</evidence>
<dbReference type="InterPro" id="IPR056123">
    <property type="entry name" value="DUF7706"/>
</dbReference>
<reference evidence="1 4" key="2">
    <citation type="submission" date="2020-02" db="EMBL/GenBank/DDBJ databases">
        <title>Klebsiella pneumoniae genome sequencing and assembly.</title>
        <authorList>
            <person name="Starkova P.S."/>
            <person name="Sulyan O.S."/>
            <person name="Likholetova D.V."/>
            <person name="Ageevets V.A."/>
            <person name="Lazareva I.V."/>
            <person name="Sopova J.V."/>
            <person name="Sidorenko S.V."/>
        </authorList>
    </citation>
    <scope>NUCLEOTIDE SEQUENCE [LARGE SCALE GENOMIC DNA]</scope>
    <source>
        <strain evidence="1 4">2429</strain>
    </source>
</reference>
<protein>
    <submittedName>
        <fullName evidence="2">Uncharacterized protein</fullName>
    </submittedName>
</protein>
<organism evidence="2 3">
    <name type="scientific">Klebsiella pneumoniae</name>
    <dbReference type="NCBI Taxonomy" id="573"/>
    <lineage>
        <taxon>Bacteria</taxon>
        <taxon>Pseudomonadati</taxon>
        <taxon>Pseudomonadota</taxon>
        <taxon>Gammaproteobacteria</taxon>
        <taxon>Enterobacterales</taxon>
        <taxon>Enterobacteriaceae</taxon>
        <taxon>Klebsiella/Raoultella group</taxon>
        <taxon>Klebsiella</taxon>
        <taxon>Klebsiella pneumoniae complex</taxon>
    </lineage>
</organism>
<dbReference type="EMBL" id="UGKQ01000003">
    <property type="protein sequence ID" value="STS78602.1"/>
    <property type="molecule type" value="Genomic_DNA"/>
</dbReference>
<dbReference type="Proteomes" id="UP000254938">
    <property type="component" value="Unassembled WGS sequence"/>
</dbReference>